<dbReference type="AlphaFoldDB" id="A0A8H3UI39"/>
<sequence>METEVNPTYVTVDRDGDLILLVGPEESQQTRILVSSKALTLASKVFKAMLSKSTFKEGRELVESAANSTLYEIPLPDDDIAAMIILCKLVHHRYRNIDLSKVTIQHLSDIAVLAYKYDSVDAVRSTSSWLQRFDEYKNAAKLLKISFLLDHAEVFKSSSHTILCGSSRDILFGSSKDAKAMREEIDPDDQMPKRIFVQLEKRRNDGMNLISPAIEKRRKKMWTDTSQLSNTHGESNDTRTVFPSFSKHDAEQVRTLVEYLELASVWSMGKPPPPASLEVILTLLKGLSNASADLGREIARRSYCQTCTHRFPVIFDEIYKELFAATEGLCLDCVKQNGTAAYCRVKH</sequence>
<comment type="caution">
    <text evidence="2">The sequence shown here is derived from an EMBL/GenBank/DDBJ whole genome shotgun (WGS) entry which is preliminary data.</text>
</comment>
<name>A0A8H3UI39_VENIN</name>
<dbReference type="EMBL" id="WNWS01000351">
    <property type="protein sequence ID" value="KAE9969892.1"/>
    <property type="molecule type" value="Genomic_DNA"/>
</dbReference>
<evidence type="ECO:0000313" key="1">
    <source>
        <dbReference type="EMBL" id="KAE9962393.1"/>
    </source>
</evidence>
<dbReference type="Proteomes" id="UP000447873">
    <property type="component" value="Unassembled WGS sequence"/>
</dbReference>
<protein>
    <recommendedName>
        <fullName evidence="4">BTB domain-containing protein</fullName>
    </recommendedName>
</protein>
<dbReference type="EMBL" id="WNWQ01001064">
    <property type="protein sequence ID" value="KAE9962393.1"/>
    <property type="molecule type" value="Genomic_DNA"/>
</dbReference>
<gene>
    <name evidence="1" type="ORF">BLS_000382</name>
    <name evidence="2" type="ORF">EG328_006628</name>
</gene>
<organism evidence="2 3">
    <name type="scientific">Venturia inaequalis</name>
    <name type="common">Apple scab fungus</name>
    <dbReference type="NCBI Taxonomy" id="5025"/>
    <lineage>
        <taxon>Eukaryota</taxon>
        <taxon>Fungi</taxon>
        <taxon>Dikarya</taxon>
        <taxon>Ascomycota</taxon>
        <taxon>Pezizomycotina</taxon>
        <taxon>Dothideomycetes</taxon>
        <taxon>Pleosporomycetidae</taxon>
        <taxon>Venturiales</taxon>
        <taxon>Venturiaceae</taxon>
        <taxon>Venturia</taxon>
    </lineage>
</organism>
<evidence type="ECO:0000313" key="3">
    <source>
        <dbReference type="Proteomes" id="UP000447873"/>
    </source>
</evidence>
<accession>A0A8H3UI39</accession>
<proteinExistence type="predicted"/>
<reference evidence="2 3" key="1">
    <citation type="submission" date="2018-12" db="EMBL/GenBank/DDBJ databases">
        <title>Venturia inaequalis Genome Resource.</title>
        <authorList>
            <person name="Lichtner F.J."/>
        </authorList>
    </citation>
    <scope>NUCLEOTIDE SEQUENCE [LARGE SCALE GENOMIC DNA]</scope>
    <source>
        <strain evidence="2 3">120213</strain>
        <strain evidence="1">Bline_iso_100314</strain>
    </source>
</reference>
<evidence type="ECO:0008006" key="4">
    <source>
        <dbReference type="Google" id="ProtNLM"/>
    </source>
</evidence>
<evidence type="ECO:0000313" key="2">
    <source>
        <dbReference type="EMBL" id="KAE9969892.1"/>
    </source>
</evidence>
<dbReference type="InterPro" id="IPR011333">
    <property type="entry name" value="SKP1/BTB/POZ_sf"/>
</dbReference>
<dbReference type="Gene3D" id="3.30.710.10">
    <property type="entry name" value="Potassium Channel Kv1.1, Chain A"/>
    <property type="match status" value="1"/>
</dbReference>
<dbReference type="Proteomes" id="UP000433883">
    <property type="component" value="Unassembled WGS sequence"/>
</dbReference>